<sequence>MTERKCGTCKYYEPAPIWRKGWCRNPLLYAPHQSHLVGEDDLDCDRGMGNYWEPADELTGAPVTETQEALAHSAPTMRHKLVIPLQPIGDAQQRTARERGGRMDQYTGPGGSRDTEPEDEYQPVPPFTSRPSGPGPFGSERQFTYQTDERYWTDYIRIAAPVLGVILILGLAWFWISNLLGDRSANQPTPETGSLPTVITGPTATPATTPSGPIIVTTVSPGTTTQTPQPSGTIGPGATVIVANTDGAGVNLRAAPSTTAEIVQTLPEGTELTVVGESVSAEGYVWWPVESGDLSGYVVADYLQPATATP</sequence>
<feature type="transmembrane region" description="Helical" evidence="2">
    <location>
        <begin position="155"/>
        <end position="176"/>
    </location>
</feature>
<feature type="region of interest" description="Disordered" evidence="1">
    <location>
        <begin position="91"/>
        <end position="140"/>
    </location>
</feature>
<dbReference type="InterPro" id="IPR003646">
    <property type="entry name" value="SH3-like_bac-type"/>
</dbReference>
<keyword evidence="2" id="KW-0472">Membrane</keyword>
<dbReference type="Gene3D" id="2.30.30.40">
    <property type="entry name" value="SH3 Domains"/>
    <property type="match status" value="1"/>
</dbReference>
<dbReference type="PROSITE" id="PS51781">
    <property type="entry name" value="SH3B"/>
    <property type="match status" value="1"/>
</dbReference>
<comment type="caution">
    <text evidence="4">The sequence shown here is derived from an EMBL/GenBank/DDBJ whole genome shotgun (WGS) entry which is preliminary data.</text>
</comment>
<organism evidence="4">
    <name type="scientific">Thermorudis peleae</name>
    <dbReference type="NCBI Taxonomy" id="1382356"/>
    <lineage>
        <taxon>Bacteria</taxon>
        <taxon>Pseudomonadati</taxon>
        <taxon>Thermomicrobiota</taxon>
        <taxon>Thermomicrobia</taxon>
        <taxon>Thermomicrobia incertae sedis</taxon>
        <taxon>Thermorudis</taxon>
    </lineage>
</organism>
<dbReference type="EMBL" id="DSIY01000045">
    <property type="protein sequence ID" value="HEG90214.1"/>
    <property type="molecule type" value="Genomic_DNA"/>
</dbReference>
<evidence type="ECO:0000259" key="3">
    <source>
        <dbReference type="PROSITE" id="PS51781"/>
    </source>
</evidence>
<name>A0A831TDK9_9BACT</name>
<accession>A0A831TDK9</accession>
<keyword evidence="2" id="KW-0812">Transmembrane</keyword>
<gene>
    <name evidence="4" type="ORF">ENP34_02020</name>
</gene>
<feature type="domain" description="SH3b" evidence="3">
    <location>
        <begin position="235"/>
        <end position="307"/>
    </location>
</feature>
<proteinExistence type="predicted"/>
<protein>
    <submittedName>
        <fullName evidence="4">SH3 domain-containing protein</fullName>
    </submittedName>
</protein>
<evidence type="ECO:0000313" key="4">
    <source>
        <dbReference type="EMBL" id="HEG90214.1"/>
    </source>
</evidence>
<reference evidence="4" key="1">
    <citation type="journal article" date="2020" name="mSystems">
        <title>Genome- and Community-Level Interaction Insights into Carbon Utilization and Element Cycling Functions of Hydrothermarchaeota in Hydrothermal Sediment.</title>
        <authorList>
            <person name="Zhou Z."/>
            <person name="Liu Y."/>
            <person name="Xu W."/>
            <person name="Pan J."/>
            <person name="Luo Z.H."/>
            <person name="Li M."/>
        </authorList>
    </citation>
    <scope>NUCLEOTIDE SEQUENCE [LARGE SCALE GENOMIC DNA]</scope>
    <source>
        <strain evidence="4">SpSt-210</strain>
    </source>
</reference>
<evidence type="ECO:0000256" key="2">
    <source>
        <dbReference type="SAM" id="Phobius"/>
    </source>
</evidence>
<feature type="compositionally biased region" description="Low complexity" evidence="1">
    <location>
        <begin position="196"/>
        <end position="213"/>
    </location>
</feature>
<feature type="region of interest" description="Disordered" evidence="1">
    <location>
        <begin position="187"/>
        <end position="213"/>
    </location>
</feature>
<evidence type="ECO:0000256" key="1">
    <source>
        <dbReference type="SAM" id="MobiDB-lite"/>
    </source>
</evidence>
<keyword evidence="2" id="KW-1133">Transmembrane helix</keyword>
<dbReference type="AlphaFoldDB" id="A0A831TDK9"/>
<dbReference type="Pfam" id="PF08239">
    <property type="entry name" value="SH3_3"/>
    <property type="match status" value="1"/>
</dbReference>